<dbReference type="RefSeq" id="WP_010191274.1">
    <property type="nucleotide sequence ID" value="NZ_AHJG01000123.1"/>
</dbReference>
<gene>
    <name evidence="2" type="ORF">BG20_I1348</name>
</gene>
<accession>S2E955</accession>
<dbReference type="InterPro" id="IPR019151">
    <property type="entry name" value="Proteasome_assmbl_chaperone_2"/>
</dbReference>
<dbReference type="EMBL" id="AHJG01000123">
    <property type="protein sequence ID" value="EPA05921.1"/>
    <property type="molecule type" value="Genomic_DNA"/>
</dbReference>
<proteinExistence type="predicted"/>
<feature type="region of interest" description="Disordered" evidence="1">
    <location>
        <begin position="216"/>
        <end position="237"/>
    </location>
</feature>
<keyword evidence="3" id="KW-1185">Reference proteome</keyword>
<dbReference type="Gene3D" id="3.40.50.10900">
    <property type="entry name" value="PAC-like subunit"/>
    <property type="match status" value="1"/>
</dbReference>
<dbReference type="AlphaFoldDB" id="S2E955"/>
<reference evidence="2 3" key="1">
    <citation type="journal article" date="2012" name="J. Bacteriol.">
        <title>Genome Sequence of "Candidatus Nitrosoarchaeum limnia" BG20, a Low-Salinity Ammonia-Oxidizing Archaeon from the San Francisco Bay Estuary.</title>
        <authorList>
            <person name="Mosier A.C."/>
            <person name="Allen E.E."/>
            <person name="Kim M."/>
            <person name="Ferriera S."/>
            <person name="Francis C.A."/>
        </authorList>
    </citation>
    <scope>NUCLEOTIDE SEQUENCE [LARGE SCALE GENOMIC DNA]</scope>
    <source>
        <strain evidence="2 3">BG20</strain>
    </source>
</reference>
<protein>
    <recommendedName>
        <fullName evidence="4">Proteasome assembly chaperone family protein</fullName>
    </recommendedName>
</protein>
<evidence type="ECO:0008006" key="4">
    <source>
        <dbReference type="Google" id="ProtNLM"/>
    </source>
</evidence>
<sequence>MYSKIRIKELRSINVEGGYLIDGFPSMGFASAIATESMIQISQFKIAGIVDSDRFPPISVIKEGRPNYPTRIFVNDDLKVSIFLSYLTIDESLHRVVAKTMLNWAKKQKIQLIVSSVAVKSMGGLEGMMAVGNTESARKKLKESGLKVLQHGTIPGIPGMLLNEGTLTNQDVIVILFQSDGTGPDFRSSAQLCTGISQLIPGTSCDIPLLQKEAEKAEQSIKETDEETRHVKDSIYR</sequence>
<evidence type="ECO:0000313" key="3">
    <source>
        <dbReference type="Proteomes" id="UP000014065"/>
    </source>
</evidence>
<comment type="caution">
    <text evidence="2">The sequence shown here is derived from an EMBL/GenBank/DDBJ whole genome shotgun (WGS) entry which is preliminary data.</text>
</comment>
<dbReference type="InterPro" id="IPR038389">
    <property type="entry name" value="PSMG2_sf"/>
</dbReference>
<organism evidence="2 3">
    <name type="scientific">Candidatus Nitrosarchaeum limnium BG20</name>
    <dbReference type="NCBI Taxonomy" id="859192"/>
    <lineage>
        <taxon>Archaea</taxon>
        <taxon>Nitrososphaerota</taxon>
        <taxon>Nitrososphaeria</taxon>
        <taxon>Nitrosopumilales</taxon>
        <taxon>Nitrosopumilaceae</taxon>
        <taxon>Nitrosarchaeum</taxon>
    </lineage>
</organism>
<dbReference type="PANTHER" id="PTHR35610:SF3">
    <property type="entry name" value="PROTEASOME ASSEMBLY CHAPERONE FAMILY PROTEIN"/>
    <property type="match status" value="1"/>
</dbReference>
<evidence type="ECO:0000256" key="1">
    <source>
        <dbReference type="SAM" id="MobiDB-lite"/>
    </source>
</evidence>
<name>S2E955_9ARCH</name>
<dbReference type="Pfam" id="PF09754">
    <property type="entry name" value="PAC2"/>
    <property type="match status" value="1"/>
</dbReference>
<dbReference type="Proteomes" id="UP000014065">
    <property type="component" value="Unassembled WGS sequence"/>
</dbReference>
<evidence type="ECO:0000313" key="2">
    <source>
        <dbReference type="EMBL" id="EPA05921.1"/>
    </source>
</evidence>
<dbReference type="SUPFAM" id="SSF159659">
    <property type="entry name" value="Cgl1923-like"/>
    <property type="match status" value="1"/>
</dbReference>
<dbReference type="OrthoDB" id="35908at2157"/>
<dbReference type="PANTHER" id="PTHR35610">
    <property type="entry name" value="3-ISOPROPYLMALATE DEHYDRATASE-RELATED"/>
    <property type="match status" value="1"/>
</dbReference>
<dbReference type="PATRIC" id="fig|859192.6.peg.882"/>